<keyword evidence="3" id="KW-1185">Reference proteome</keyword>
<dbReference type="PROSITE" id="PS50003">
    <property type="entry name" value="PH_DOMAIN"/>
    <property type="match status" value="1"/>
</dbReference>
<dbReference type="InterPro" id="IPR011993">
    <property type="entry name" value="PH-like_dom_sf"/>
</dbReference>
<dbReference type="SUPFAM" id="SSF50729">
    <property type="entry name" value="PH domain-like"/>
    <property type="match status" value="1"/>
</dbReference>
<dbReference type="InterPro" id="IPR001849">
    <property type="entry name" value="PH_domain"/>
</dbReference>
<dbReference type="Proteomes" id="UP000007754">
    <property type="component" value="Unplaced"/>
</dbReference>
<proteinExistence type="predicted"/>
<reference evidence="2" key="1">
    <citation type="submission" date="2025-08" db="UniProtKB">
        <authorList>
            <consortium name="Ensembl"/>
        </authorList>
    </citation>
    <scope>IDENTIFICATION</scope>
</reference>
<name>A0A674HHZ0_TAEGU</name>
<dbReference type="GeneTree" id="ENSGT00940000160803"/>
<dbReference type="Pfam" id="PF00169">
    <property type="entry name" value="PH"/>
    <property type="match status" value="1"/>
</dbReference>
<dbReference type="InParanoid" id="A0A674HHZ0"/>
<reference evidence="2" key="2">
    <citation type="submission" date="2025-09" db="UniProtKB">
        <authorList>
            <consortium name="Ensembl"/>
        </authorList>
    </citation>
    <scope>IDENTIFICATION</scope>
</reference>
<evidence type="ECO:0000313" key="2">
    <source>
        <dbReference type="Ensembl" id="ENSTGUP00000034296.1"/>
    </source>
</evidence>
<dbReference type="OMA" id="YARRCEG"/>
<dbReference type="PANTHER" id="PTHR12156">
    <property type="entry name" value="PLECKSTRIN HOMOLOGY-LIKE DOMAIN, FAMILY B, MEMBER 3"/>
    <property type="match status" value="1"/>
</dbReference>
<organism evidence="2 3">
    <name type="scientific">Taeniopygia guttata</name>
    <name type="common">Zebra finch</name>
    <name type="synonym">Poephila guttata</name>
    <dbReference type="NCBI Taxonomy" id="59729"/>
    <lineage>
        <taxon>Eukaryota</taxon>
        <taxon>Metazoa</taxon>
        <taxon>Chordata</taxon>
        <taxon>Craniata</taxon>
        <taxon>Vertebrata</taxon>
        <taxon>Euteleostomi</taxon>
        <taxon>Archelosauria</taxon>
        <taxon>Archosauria</taxon>
        <taxon>Dinosauria</taxon>
        <taxon>Saurischia</taxon>
        <taxon>Theropoda</taxon>
        <taxon>Coelurosauria</taxon>
        <taxon>Aves</taxon>
        <taxon>Neognathae</taxon>
        <taxon>Neoaves</taxon>
        <taxon>Telluraves</taxon>
        <taxon>Australaves</taxon>
        <taxon>Passeriformes</taxon>
        <taxon>Passeroidea</taxon>
        <taxon>Estrildidae</taxon>
        <taxon>Estrildinae</taxon>
        <taxon>Taeniopygia</taxon>
    </lineage>
</organism>
<protein>
    <recommendedName>
        <fullName evidence="1">PH domain-containing protein</fullName>
    </recommendedName>
</protein>
<dbReference type="PANTHER" id="PTHR12156:SF22">
    <property type="entry name" value="PLECKSTRIN HOMOLOGY-LIKE DOMAIN FAMILY B MEMBER 3"/>
    <property type="match status" value="1"/>
</dbReference>
<evidence type="ECO:0000313" key="3">
    <source>
        <dbReference type="Proteomes" id="UP000007754"/>
    </source>
</evidence>
<feature type="domain" description="PH" evidence="1">
    <location>
        <begin position="1"/>
        <end position="94"/>
    </location>
</feature>
<evidence type="ECO:0000259" key="1">
    <source>
        <dbReference type="PROSITE" id="PS50003"/>
    </source>
</evidence>
<accession>A0A674HHZ0</accession>
<dbReference type="AlphaFoldDB" id="A0A674HHZ0"/>
<dbReference type="Gene3D" id="2.30.29.30">
    <property type="entry name" value="Pleckstrin-homology domain (PH domain)/Phosphotyrosine-binding domain (PTB)"/>
    <property type="match status" value="1"/>
</dbReference>
<dbReference type="Ensembl" id="ENSTGUT00000042566.1">
    <property type="protein sequence ID" value="ENSTGUP00000034296.1"/>
    <property type="gene ID" value="ENSTGUG00000024589.1"/>
</dbReference>
<sequence length="99" mass="11594">MGGRIKTWRRRWFHLDPQRRVLAYYGDQAQTKLKGVIYFQAIEEVWYDPGRVAGKSPNPRLTFCLKTYERLFWLVAPSAEALRIWMDAVLTLTRGSGAF</sequence>
<dbReference type="InterPro" id="IPR052212">
    <property type="entry name" value="PH-like_domain"/>
</dbReference>